<keyword evidence="4" id="KW-0560">Oxidoreductase</keyword>
<dbReference type="SMR" id="A0AAU2B500"/>
<dbReference type="PROSITE" id="PS00059">
    <property type="entry name" value="ADH_ZINC"/>
    <property type="match status" value="1"/>
</dbReference>
<dbReference type="SUPFAM" id="SSF51735">
    <property type="entry name" value="NAD(P)-binding Rossmann-fold domains"/>
    <property type="match status" value="1"/>
</dbReference>
<dbReference type="InterPro" id="IPR036291">
    <property type="entry name" value="NAD(P)-bd_dom_sf"/>
</dbReference>
<dbReference type="InterPro" id="IPR011032">
    <property type="entry name" value="GroES-like_sf"/>
</dbReference>
<dbReference type="CDD" id="cd05283">
    <property type="entry name" value="CAD1"/>
    <property type="match status" value="1"/>
</dbReference>
<dbReference type="Pfam" id="PF00107">
    <property type="entry name" value="ADH_zinc_N"/>
    <property type="match status" value="1"/>
</dbReference>
<dbReference type="InterPro" id="IPR013149">
    <property type="entry name" value="ADH-like_C"/>
</dbReference>
<dbReference type="EMBL" id="PP196317">
    <property type="protein sequence ID" value="WTT49187.1"/>
    <property type="molecule type" value="mRNA"/>
</dbReference>
<dbReference type="SMART" id="SM00829">
    <property type="entry name" value="PKS_ER"/>
    <property type="match status" value="1"/>
</dbReference>
<evidence type="ECO:0000256" key="2">
    <source>
        <dbReference type="ARBA" id="ARBA00022723"/>
    </source>
</evidence>
<comment type="cofactor">
    <cofactor evidence="1 5">
        <name>Zn(2+)</name>
        <dbReference type="ChEBI" id="CHEBI:29105"/>
    </cofactor>
</comment>
<dbReference type="GO" id="GO:0016616">
    <property type="term" value="F:oxidoreductase activity, acting on the CH-OH group of donors, NAD or NADP as acceptor"/>
    <property type="evidence" value="ECO:0007669"/>
    <property type="project" value="InterPro"/>
</dbReference>
<dbReference type="Gene3D" id="3.40.50.720">
    <property type="entry name" value="NAD(P)-binding Rossmann-like Domain"/>
    <property type="match status" value="1"/>
</dbReference>
<keyword evidence="3 5" id="KW-0862">Zinc</keyword>
<dbReference type="FunFam" id="3.90.180.10:FF:000004">
    <property type="entry name" value="probable cinnamyl alcohol dehydrogenase"/>
    <property type="match status" value="1"/>
</dbReference>
<comment type="similarity">
    <text evidence="5">Belongs to the zinc-containing alcohol dehydrogenase family.</text>
</comment>
<proteinExistence type="evidence at transcript level"/>
<dbReference type="PANTHER" id="PTHR42683">
    <property type="entry name" value="ALDEHYDE REDUCTASE"/>
    <property type="match status" value="1"/>
</dbReference>
<feature type="domain" description="Enoyl reductase (ER)" evidence="6">
    <location>
        <begin position="21"/>
        <end position="350"/>
    </location>
</feature>
<evidence type="ECO:0000256" key="3">
    <source>
        <dbReference type="ARBA" id="ARBA00022833"/>
    </source>
</evidence>
<dbReference type="AlphaFoldDB" id="A0AAU2B500"/>
<sequence length="358" mass="38903">MSPGVGGEKECQGYAARDKSGHLAPFEFKRRAPGPKDVSLRISCCGVCHSDLHQIRGEWGGEIYPMVPGHEIVGIVEEVGSIVTRFKPGDRVGVGCMVDSCRKCDACKNKVEQYCLKGAVFTYNSKAHDGKNTYGGYSNYMVITEDFALHVPENLPLDAAAPLLCAGITVYSPMKYYQMESGGKNFGVVGLGGLGHIAAKIAKAMGMHVTVISTSPSKEQEAKKVLGADNFIFSKDEKQMEAAKATLDFIIDTVSVLHPVDPYLDLLRTNGKLILVGLSPGQMQFIPIPVVLGRKTIGGSLIGGVEETQEMLDFCGKHNIVSEIEKIPIDYINTAMERLEKGHVQNRFVIDCENSFNP</sequence>
<evidence type="ECO:0000313" key="7">
    <source>
        <dbReference type="EMBL" id="WTT49187.1"/>
    </source>
</evidence>
<dbReference type="InterPro" id="IPR002328">
    <property type="entry name" value="ADH_Zn_CS"/>
</dbReference>
<evidence type="ECO:0000259" key="6">
    <source>
        <dbReference type="SMART" id="SM00829"/>
    </source>
</evidence>
<keyword evidence="2 5" id="KW-0479">Metal-binding</keyword>
<organism evidence="7">
    <name type="scientific">Conocephalum conicum</name>
    <name type="common">Snakeskin liverwort</name>
    <name type="synonym">Marchantia conica</name>
    <dbReference type="NCBI Taxonomy" id="41839"/>
    <lineage>
        <taxon>Eukaryota</taxon>
        <taxon>Viridiplantae</taxon>
        <taxon>Streptophyta</taxon>
        <taxon>Embryophyta</taxon>
        <taxon>Marchantiophyta</taxon>
        <taxon>Marchantiopsida</taxon>
        <taxon>Marchantiidae</taxon>
        <taxon>Marchantiales</taxon>
        <taxon>Conocephalaceae</taxon>
        <taxon>Conocephalum</taxon>
    </lineage>
</organism>
<accession>A0AAU2B500</accession>
<dbReference type="FunFam" id="3.40.50.720:FF:000022">
    <property type="entry name" value="Cinnamyl alcohol dehydrogenase"/>
    <property type="match status" value="1"/>
</dbReference>
<dbReference type="Gene3D" id="3.90.180.10">
    <property type="entry name" value="Medium-chain alcohol dehydrogenases, catalytic domain"/>
    <property type="match status" value="1"/>
</dbReference>
<evidence type="ECO:0000256" key="4">
    <source>
        <dbReference type="ARBA" id="ARBA00023002"/>
    </source>
</evidence>
<evidence type="ECO:0000256" key="1">
    <source>
        <dbReference type="ARBA" id="ARBA00001947"/>
    </source>
</evidence>
<name>A0AAU2B500_CONCI</name>
<dbReference type="InterPro" id="IPR013154">
    <property type="entry name" value="ADH-like_N"/>
</dbReference>
<reference evidence="7" key="1">
    <citation type="submission" date="2024-01" db="EMBL/GenBank/DDBJ databases">
        <title>Cloning and characterization of cinnamyl alcohol dehydrogenase members from two classes in Conocephalum conicum.</title>
        <authorList>
            <person name="Wang J."/>
            <person name="Wang L."/>
            <person name="Zhu H."/>
            <person name="Wu Y."/>
        </authorList>
    </citation>
    <scope>NUCLEOTIDE SEQUENCE</scope>
</reference>
<dbReference type="GO" id="GO:0008270">
    <property type="term" value="F:zinc ion binding"/>
    <property type="evidence" value="ECO:0007669"/>
    <property type="project" value="InterPro"/>
</dbReference>
<evidence type="ECO:0000256" key="5">
    <source>
        <dbReference type="RuleBase" id="RU361277"/>
    </source>
</evidence>
<dbReference type="SUPFAM" id="SSF50129">
    <property type="entry name" value="GroES-like"/>
    <property type="match status" value="1"/>
</dbReference>
<dbReference type="Pfam" id="PF08240">
    <property type="entry name" value="ADH_N"/>
    <property type="match status" value="1"/>
</dbReference>
<protein>
    <submittedName>
        <fullName evidence="7">Cinnamyl alcohol dehydrogenase CAD1</fullName>
    </submittedName>
</protein>
<dbReference type="InterPro" id="IPR020843">
    <property type="entry name" value="ER"/>
</dbReference>
<dbReference type="InterPro" id="IPR047109">
    <property type="entry name" value="CAD-like"/>
</dbReference>
<gene>
    <name evidence="7" type="primary">CAD1</name>
</gene>
<dbReference type="GO" id="GO:0009809">
    <property type="term" value="P:lignin biosynthetic process"/>
    <property type="evidence" value="ECO:0007669"/>
    <property type="project" value="UniProtKB-ARBA"/>
</dbReference>